<evidence type="ECO:0000313" key="4">
    <source>
        <dbReference type="Proteomes" id="UP000289340"/>
    </source>
</evidence>
<dbReference type="PANTHER" id="PTHR46100">
    <property type="entry name" value="IMP2'P"/>
    <property type="match status" value="1"/>
</dbReference>
<dbReference type="Pfam" id="PF00582">
    <property type="entry name" value="Usp"/>
    <property type="match status" value="1"/>
</dbReference>
<dbReference type="EMBL" id="KN661573">
    <property type="protein sequence ID" value="KHN14685.1"/>
    <property type="molecule type" value="Genomic_DNA"/>
</dbReference>
<dbReference type="EMBL" id="QZWG01000015">
    <property type="protein sequence ID" value="RZB64571.1"/>
    <property type="molecule type" value="Genomic_DNA"/>
</dbReference>
<dbReference type="PRINTS" id="PR01438">
    <property type="entry name" value="UNVRSLSTRESS"/>
</dbReference>
<evidence type="ECO:0000313" key="2">
    <source>
        <dbReference type="EMBL" id="KHN14685.1"/>
    </source>
</evidence>
<dbReference type="CDD" id="cd23659">
    <property type="entry name" value="USP_At3g01520-like"/>
    <property type="match status" value="1"/>
</dbReference>
<feature type="domain" description="UspA" evidence="1">
    <location>
        <begin position="5"/>
        <end position="158"/>
    </location>
</feature>
<dbReference type="Gramene" id="XM_028346381.1">
    <property type="protein sequence ID" value="XP_028202182.1"/>
    <property type="gene ID" value="LOC114386379"/>
</dbReference>
<dbReference type="FunFam" id="3.40.50.620:FF:000206">
    <property type="entry name" value="Universal stress protein family protein"/>
    <property type="match status" value="1"/>
</dbReference>
<sequence>MAGARRLGVAVDFSACSIKALNWTVDNVVREGDNLILIIVRNAHGYEHGEMQLWETTGSPLIPLAEFSDPVLMKRYELKPAPEVIDIVSTAAKQKNIVVLMKIYWGDARERLCEAIDHVPLDYLTLGNRGLGTLQRVIMGSVSNYVVNNATCPVTVVKSSVHNY</sequence>
<proteinExistence type="predicted"/>
<dbReference type="SMR" id="A0A0B2Q007"/>
<dbReference type="InterPro" id="IPR006016">
    <property type="entry name" value="UspA"/>
</dbReference>
<gene>
    <name evidence="3" type="ORF">D0Y65_040880</name>
    <name evidence="2" type="ORF">glysoja_024780</name>
</gene>
<evidence type="ECO:0000313" key="3">
    <source>
        <dbReference type="EMBL" id="RZB64571.1"/>
    </source>
</evidence>
<evidence type="ECO:0000259" key="1">
    <source>
        <dbReference type="Pfam" id="PF00582"/>
    </source>
</evidence>
<dbReference type="InterPro" id="IPR014729">
    <property type="entry name" value="Rossmann-like_a/b/a_fold"/>
</dbReference>
<reference evidence="3 4" key="2">
    <citation type="submission" date="2018-09" db="EMBL/GenBank/DDBJ databases">
        <title>A high-quality reference genome of wild soybean provides a powerful tool to mine soybean genomes.</title>
        <authorList>
            <person name="Xie M."/>
            <person name="Chung C.Y.L."/>
            <person name="Li M.-W."/>
            <person name="Wong F.-L."/>
            <person name="Chan T.-F."/>
            <person name="Lam H.-M."/>
        </authorList>
    </citation>
    <scope>NUCLEOTIDE SEQUENCE [LARGE SCALE GENOMIC DNA]</scope>
    <source>
        <strain evidence="4">cv. W05</strain>
        <tissue evidence="3">Hypocotyl of etiolated seedlings</tissue>
    </source>
</reference>
<organism evidence="2">
    <name type="scientific">Glycine soja</name>
    <name type="common">Wild soybean</name>
    <dbReference type="NCBI Taxonomy" id="3848"/>
    <lineage>
        <taxon>Eukaryota</taxon>
        <taxon>Viridiplantae</taxon>
        <taxon>Streptophyta</taxon>
        <taxon>Embryophyta</taxon>
        <taxon>Tracheophyta</taxon>
        <taxon>Spermatophyta</taxon>
        <taxon>Magnoliopsida</taxon>
        <taxon>eudicotyledons</taxon>
        <taxon>Gunneridae</taxon>
        <taxon>Pentapetalae</taxon>
        <taxon>rosids</taxon>
        <taxon>fabids</taxon>
        <taxon>Fabales</taxon>
        <taxon>Fabaceae</taxon>
        <taxon>Papilionoideae</taxon>
        <taxon>50 kb inversion clade</taxon>
        <taxon>NPAAA clade</taxon>
        <taxon>indigoferoid/millettioid clade</taxon>
        <taxon>Phaseoleae</taxon>
        <taxon>Glycine</taxon>
        <taxon>Glycine subgen. Soja</taxon>
    </lineage>
</organism>
<keyword evidence="4" id="KW-1185">Reference proteome</keyword>
<name>A0A0B2Q007_GLYSO</name>
<dbReference type="InterPro" id="IPR006015">
    <property type="entry name" value="Universal_stress_UspA"/>
</dbReference>
<protein>
    <submittedName>
        <fullName evidence="2">Universal stress protein A-like protein</fullName>
    </submittedName>
</protein>
<dbReference type="Gene3D" id="3.40.50.620">
    <property type="entry name" value="HUPs"/>
    <property type="match status" value="1"/>
</dbReference>
<dbReference type="Proteomes" id="UP000289340">
    <property type="component" value="Chromosome 15"/>
</dbReference>
<dbReference type="PANTHER" id="PTHR46100:SF4">
    <property type="entry name" value="USPA DOMAIN-CONTAINING PROTEIN"/>
    <property type="match status" value="1"/>
</dbReference>
<dbReference type="AlphaFoldDB" id="A0A0B2Q007"/>
<accession>A0A0B2Q007</accession>
<dbReference type="SUPFAM" id="SSF52402">
    <property type="entry name" value="Adenine nucleotide alpha hydrolases-like"/>
    <property type="match status" value="1"/>
</dbReference>
<reference evidence="2" key="1">
    <citation type="submission" date="2014-07" db="EMBL/GenBank/DDBJ databases">
        <title>Identification of a novel salt tolerance gene in wild soybean by whole-genome sequencing.</title>
        <authorList>
            <person name="Lam H.-M."/>
            <person name="Qi X."/>
            <person name="Li M.-W."/>
            <person name="Liu X."/>
            <person name="Xie M."/>
            <person name="Ni M."/>
            <person name="Xu X."/>
        </authorList>
    </citation>
    <scope>NUCLEOTIDE SEQUENCE [LARGE SCALE GENOMIC DNA]</scope>
    <source>
        <tissue evidence="2">Root</tissue>
    </source>
</reference>
<dbReference type="Proteomes" id="UP000053555">
    <property type="component" value="Unassembled WGS sequence"/>
</dbReference>